<dbReference type="AlphaFoldDB" id="A0A317XSV5"/>
<evidence type="ECO:0000313" key="2">
    <source>
        <dbReference type="EMBL" id="PWZ00391.1"/>
    </source>
</evidence>
<feature type="non-terminal residue" evidence="2">
    <location>
        <position position="137"/>
    </location>
</feature>
<evidence type="ECO:0000256" key="1">
    <source>
        <dbReference type="SAM" id="Phobius"/>
    </source>
</evidence>
<proteinExistence type="predicted"/>
<dbReference type="InParanoid" id="A0A317XSV5"/>
<keyword evidence="1" id="KW-1133">Transmembrane helix</keyword>
<keyword evidence="3" id="KW-1185">Reference proteome</keyword>
<name>A0A317XSV5_9BASI</name>
<dbReference type="EMBL" id="KZ819192">
    <property type="protein sequence ID" value="PWZ00391.1"/>
    <property type="molecule type" value="Genomic_DNA"/>
</dbReference>
<organism evidence="2 3">
    <name type="scientific">Testicularia cyperi</name>
    <dbReference type="NCBI Taxonomy" id="1882483"/>
    <lineage>
        <taxon>Eukaryota</taxon>
        <taxon>Fungi</taxon>
        <taxon>Dikarya</taxon>
        <taxon>Basidiomycota</taxon>
        <taxon>Ustilaginomycotina</taxon>
        <taxon>Ustilaginomycetes</taxon>
        <taxon>Ustilaginales</taxon>
        <taxon>Anthracoideaceae</taxon>
        <taxon>Testicularia</taxon>
    </lineage>
</organism>
<feature type="transmembrane region" description="Helical" evidence="1">
    <location>
        <begin position="117"/>
        <end position="135"/>
    </location>
</feature>
<keyword evidence="1" id="KW-0812">Transmembrane</keyword>
<keyword evidence="1" id="KW-0472">Membrane</keyword>
<protein>
    <submittedName>
        <fullName evidence="2">Uncharacterized protein</fullName>
    </submittedName>
</protein>
<accession>A0A317XSV5</accession>
<evidence type="ECO:0000313" key="3">
    <source>
        <dbReference type="Proteomes" id="UP000246740"/>
    </source>
</evidence>
<reference evidence="2 3" key="1">
    <citation type="journal article" date="2018" name="Mol. Biol. Evol.">
        <title>Broad Genomic Sampling Reveals a Smut Pathogenic Ancestry of the Fungal Clade Ustilaginomycotina.</title>
        <authorList>
            <person name="Kijpornyongpan T."/>
            <person name="Mondo S.J."/>
            <person name="Barry K."/>
            <person name="Sandor L."/>
            <person name="Lee J."/>
            <person name="Lipzen A."/>
            <person name="Pangilinan J."/>
            <person name="LaButti K."/>
            <person name="Hainaut M."/>
            <person name="Henrissat B."/>
            <person name="Grigoriev I.V."/>
            <person name="Spatafora J.W."/>
            <person name="Aime M.C."/>
        </authorList>
    </citation>
    <scope>NUCLEOTIDE SEQUENCE [LARGE SCALE GENOMIC DNA]</scope>
    <source>
        <strain evidence="2 3">MCA 3645</strain>
    </source>
</reference>
<feature type="non-terminal residue" evidence="2">
    <location>
        <position position="1"/>
    </location>
</feature>
<gene>
    <name evidence="2" type="ORF">BCV70DRAFT_231282</name>
</gene>
<sequence>DQRGRGQTYAPHARLPHGPCSSALGSRSFGCLLGLAWPVCRPLQYCTALETIVCRPFRSHRPVAHQLCSPDNRDASDDRCTVQCAVLLYCCTAALPTQTPFVAGPLAWHSSSSRSRLCLCLCLCVCVCAAAAFGASL</sequence>
<dbReference type="Proteomes" id="UP000246740">
    <property type="component" value="Unassembled WGS sequence"/>
</dbReference>